<proteinExistence type="predicted"/>
<dbReference type="EMBL" id="QAYE01000003">
    <property type="protein sequence ID" value="PTW47407.1"/>
    <property type="molecule type" value="Genomic_DNA"/>
</dbReference>
<evidence type="ECO:0000313" key="3">
    <source>
        <dbReference type="Proteomes" id="UP000244013"/>
    </source>
</evidence>
<protein>
    <recommendedName>
        <fullName evidence="1">VOC domain-containing protein</fullName>
    </recommendedName>
</protein>
<dbReference type="RefSeq" id="WP_107953659.1">
    <property type="nucleotide sequence ID" value="NZ_QAYE01000003.1"/>
</dbReference>
<dbReference type="Proteomes" id="UP000244013">
    <property type="component" value="Unassembled WGS sequence"/>
</dbReference>
<dbReference type="OrthoDB" id="9799428at2"/>
<reference evidence="2 3" key="1">
    <citation type="submission" date="2018-04" db="EMBL/GenBank/DDBJ databases">
        <title>Genomic Encyclopedia of Type Strains, Phase III (KMG-III): the genomes of soil and plant-associated and newly described type strains.</title>
        <authorList>
            <person name="Whitman W."/>
        </authorList>
    </citation>
    <scope>NUCLEOTIDE SEQUENCE [LARGE SCALE GENOMIC DNA]</scope>
    <source>
        <strain evidence="2 3">MA-olki</strain>
    </source>
</reference>
<comment type="caution">
    <text evidence="2">The sequence shown here is derived from an EMBL/GenBank/DDBJ whole genome shotgun (WGS) entry which is preliminary data.</text>
</comment>
<evidence type="ECO:0000259" key="1">
    <source>
        <dbReference type="PROSITE" id="PS51819"/>
    </source>
</evidence>
<name>A0A2T5U7C6_9SPHN</name>
<dbReference type="InterPro" id="IPR037523">
    <property type="entry name" value="VOC_core"/>
</dbReference>
<dbReference type="SUPFAM" id="SSF54593">
    <property type="entry name" value="Glyoxalase/Bleomycin resistance protein/Dihydroxybiphenyl dioxygenase"/>
    <property type="match status" value="1"/>
</dbReference>
<sequence length="120" mass="13322">MGVTGIGGLFFRAKDPEGIRSWYVEHLGVGSVPYGSWETQAGPSVFSPFAVDADYFPTDRPWMFNLRVDDIDALIATLHAAGIAVITNPEWDMPGFGRFARIHDPEGNPIELWQPEEPEC</sequence>
<gene>
    <name evidence="2" type="ORF">C8J25_103125</name>
</gene>
<evidence type="ECO:0000313" key="2">
    <source>
        <dbReference type="EMBL" id="PTW47407.1"/>
    </source>
</evidence>
<feature type="domain" description="VOC" evidence="1">
    <location>
        <begin position="5"/>
        <end position="115"/>
    </location>
</feature>
<dbReference type="GeneID" id="91005480"/>
<organism evidence="2 3">
    <name type="scientific">Sphingomonas faeni</name>
    <dbReference type="NCBI Taxonomy" id="185950"/>
    <lineage>
        <taxon>Bacteria</taxon>
        <taxon>Pseudomonadati</taxon>
        <taxon>Pseudomonadota</taxon>
        <taxon>Alphaproteobacteria</taxon>
        <taxon>Sphingomonadales</taxon>
        <taxon>Sphingomonadaceae</taxon>
        <taxon>Sphingomonas</taxon>
    </lineage>
</organism>
<dbReference type="PROSITE" id="PS51819">
    <property type="entry name" value="VOC"/>
    <property type="match status" value="1"/>
</dbReference>
<dbReference type="Gene3D" id="3.10.180.10">
    <property type="entry name" value="2,3-Dihydroxybiphenyl 1,2-Dioxygenase, domain 1"/>
    <property type="match status" value="1"/>
</dbReference>
<accession>A0A2T5U7C6</accession>
<dbReference type="AlphaFoldDB" id="A0A2T5U7C6"/>
<dbReference type="InterPro" id="IPR041581">
    <property type="entry name" value="Glyoxalase_6"/>
</dbReference>
<dbReference type="Pfam" id="PF18029">
    <property type="entry name" value="Glyoxalase_6"/>
    <property type="match status" value="1"/>
</dbReference>
<dbReference type="InterPro" id="IPR029068">
    <property type="entry name" value="Glyas_Bleomycin-R_OHBP_Dase"/>
</dbReference>